<keyword evidence="2" id="KW-0812">Transmembrane</keyword>
<dbReference type="EMBL" id="KL647495">
    <property type="protein sequence ID" value="KEY74743.1"/>
    <property type="molecule type" value="Genomic_DNA"/>
</dbReference>
<dbReference type="Proteomes" id="UP000028045">
    <property type="component" value="Unassembled WGS sequence"/>
</dbReference>
<feature type="compositionally biased region" description="Polar residues" evidence="1">
    <location>
        <begin position="279"/>
        <end position="293"/>
    </location>
</feature>
<proteinExistence type="predicted"/>
<feature type="region of interest" description="Disordered" evidence="1">
    <location>
        <begin position="279"/>
        <end position="300"/>
    </location>
</feature>
<reference evidence="3 4" key="1">
    <citation type="journal article" date="2014" name="BMC Genomics">
        <title>Comparative genome sequencing reveals chemotype-specific gene clusters in the toxigenic black mold Stachybotrys.</title>
        <authorList>
            <person name="Semeiks J."/>
            <person name="Borek D."/>
            <person name="Otwinowski Z."/>
            <person name="Grishin N.V."/>
        </authorList>
    </citation>
    <scope>NUCLEOTIDE SEQUENCE [LARGE SCALE GENOMIC DNA]</scope>
    <source>
        <strain evidence="4">CBS 109288 / IBT 7711</strain>
    </source>
</reference>
<feature type="transmembrane region" description="Helical" evidence="2">
    <location>
        <begin position="445"/>
        <end position="465"/>
    </location>
</feature>
<evidence type="ECO:0000313" key="4">
    <source>
        <dbReference type="Proteomes" id="UP000028045"/>
    </source>
</evidence>
<dbReference type="AlphaFoldDB" id="A0A084BB14"/>
<keyword evidence="2" id="KW-0472">Membrane</keyword>
<feature type="compositionally biased region" description="Polar residues" evidence="1">
    <location>
        <begin position="17"/>
        <end position="26"/>
    </location>
</feature>
<dbReference type="OrthoDB" id="5392263at2759"/>
<evidence type="ECO:0000313" key="3">
    <source>
        <dbReference type="EMBL" id="KEY74743.1"/>
    </source>
</evidence>
<dbReference type="HOGENOM" id="CLU_396387_0_0_1"/>
<feature type="transmembrane region" description="Helical" evidence="2">
    <location>
        <begin position="358"/>
        <end position="376"/>
    </location>
</feature>
<feature type="transmembrane region" description="Helical" evidence="2">
    <location>
        <begin position="580"/>
        <end position="600"/>
    </location>
</feature>
<keyword evidence="2" id="KW-1133">Transmembrane helix</keyword>
<protein>
    <submittedName>
        <fullName evidence="3">Uncharacterized protein</fullName>
    </submittedName>
</protein>
<feature type="transmembrane region" description="Helical" evidence="2">
    <location>
        <begin position="517"/>
        <end position="542"/>
    </location>
</feature>
<accession>A0A084BB14</accession>
<feature type="transmembrane region" description="Helical" evidence="2">
    <location>
        <begin position="477"/>
        <end position="497"/>
    </location>
</feature>
<organism evidence="3 4">
    <name type="scientific">Stachybotrys chartarum (strain CBS 109288 / IBT 7711)</name>
    <name type="common">Toxic black mold</name>
    <name type="synonym">Stilbospora chartarum</name>
    <dbReference type="NCBI Taxonomy" id="1280523"/>
    <lineage>
        <taxon>Eukaryota</taxon>
        <taxon>Fungi</taxon>
        <taxon>Dikarya</taxon>
        <taxon>Ascomycota</taxon>
        <taxon>Pezizomycotina</taxon>
        <taxon>Sordariomycetes</taxon>
        <taxon>Hypocreomycetidae</taxon>
        <taxon>Hypocreales</taxon>
        <taxon>Stachybotryaceae</taxon>
        <taxon>Stachybotrys</taxon>
    </lineage>
</organism>
<evidence type="ECO:0000256" key="1">
    <source>
        <dbReference type="SAM" id="MobiDB-lite"/>
    </source>
</evidence>
<keyword evidence="4" id="KW-1185">Reference proteome</keyword>
<name>A0A084BB14_STACB</name>
<sequence>MTAEREDEGGNQAEVGGSSTPASHPAIAQQSIAPAGTNTELYSTRRALSLVNAVALARLLTGYLVARLMPMVNATFTIARCCTLAVREQFDEPDYIQWYPWDACSFNTDIDYGSEVQFFPSVRRSMAWARENCRGTQYSSLEQWLVPLSTYISPYIGILLLCPVGDVLDKEFFTTSPWKHSNAVINGFRKPVQEYMRILGDPASALFGACYEVWSDAMTLSQIRPEDKHTMLHQSALWITALAGDIRYSRNIRWHSQAGQALEKGPDQTDTYDPHGITSTTTKAVPSSESHQLANDPPTEGERMTRAIDLVIAARKGFVSGILIPVLLLLAVTAATFYDAYTRRGDKETGLALAYCTWYSWILVLGMAGNCYASALSPSFAKKAFNHVLYFDKDCLSTPLSDRYINNYLWQAWAYNAEGTFDYGSFHVHLKDDWKFWLRFSLGKLIGFCIIGFSSGCAIAIAWTTPTVGLGCRSFNFIIYAVGSFITAYLQILCAWLEVRAEAKRSSSETPIRRSRLLLSVQLAYWFFVLVNTLIMILGTLFHMVGVFRTCWCEQLTWSSSTLIELNNKTPEAVENAGRYWLSTAYVAFGMVWLACLTAMSFRRVIIQKMEAWANARHEAMEGDGQTD</sequence>
<gene>
    <name evidence="3" type="ORF">S7711_05485</name>
</gene>
<evidence type="ECO:0000256" key="2">
    <source>
        <dbReference type="SAM" id="Phobius"/>
    </source>
</evidence>
<feature type="region of interest" description="Disordered" evidence="1">
    <location>
        <begin position="1"/>
        <end position="26"/>
    </location>
</feature>
<feature type="transmembrane region" description="Helical" evidence="2">
    <location>
        <begin position="318"/>
        <end position="338"/>
    </location>
</feature>